<dbReference type="NCBIfam" id="NF033788">
    <property type="entry name" value="HTH_metalloreg"/>
    <property type="match status" value="1"/>
</dbReference>
<accession>A0A919VPN6</accession>
<evidence type="ECO:0000256" key="1">
    <source>
        <dbReference type="SAM" id="MobiDB-lite"/>
    </source>
</evidence>
<dbReference type="Proteomes" id="UP000680865">
    <property type="component" value="Unassembled WGS sequence"/>
</dbReference>
<reference evidence="3" key="1">
    <citation type="submission" date="2021-03" db="EMBL/GenBank/DDBJ databases">
        <title>Whole genome shotgun sequence of Actinoplanes consettensis NBRC 14913.</title>
        <authorList>
            <person name="Komaki H."/>
            <person name="Tamura T."/>
        </authorList>
    </citation>
    <scope>NUCLEOTIDE SEQUENCE</scope>
    <source>
        <strain evidence="3">NBRC 14913</strain>
    </source>
</reference>
<name>A0A919VPN6_9ACTN</name>
<dbReference type="InterPro" id="IPR011991">
    <property type="entry name" value="ArsR-like_HTH"/>
</dbReference>
<dbReference type="PANTHER" id="PTHR38600">
    <property type="entry name" value="TRANSCRIPTIONAL REGULATORY PROTEIN"/>
    <property type="match status" value="1"/>
</dbReference>
<dbReference type="SUPFAM" id="SSF46785">
    <property type="entry name" value="Winged helix' DNA-binding domain"/>
    <property type="match status" value="1"/>
</dbReference>
<evidence type="ECO:0000259" key="2">
    <source>
        <dbReference type="PROSITE" id="PS50987"/>
    </source>
</evidence>
<proteinExistence type="predicted"/>
<sequence length="130" mass="14093">MPPDLDMAFAALGDPVRRALVTRLAHGDATVGELAGPFDLTPQAISHHVGVLRRCGLVEQRREGTRRPCRLRADQLALIGTWVDEQRRAWDDRLDALGKHLTEPGAGFPLAAEPEPGAGFPLEAESEEAP</sequence>
<feature type="domain" description="HTH arsR-type" evidence="2">
    <location>
        <begin position="1"/>
        <end position="91"/>
    </location>
</feature>
<dbReference type="InterPro" id="IPR036390">
    <property type="entry name" value="WH_DNA-bd_sf"/>
</dbReference>
<feature type="region of interest" description="Disordered" evidence="1">
    <location>
        <begin position="103"/>
        <end position="130"/>
    </location>
</feature>
<gene>
    <name evidence="3" type="ORF">Aco04nite_23480</name>
</gene>
<evidence type="ECO:0000313" key="3">
    <source>
        <dbReference type="EMBL" id="GIM71050.1"/>
    </source>
</evidence>
<dbReference type="Pfam" id="PF12840">
    <property type="entry name" value="HTH_20"/>
    <property type="match status" value="1"/>
</dbReference>
<organism evidence="3 4">
    <name type="scientific">Winogradskya consettensis</name>
    <dbReference type="NCBI Taxonomy" id="113560"/>
    <lineage>
        <taxon>Bacteria</taxon>
        <taxon>Bacillati</taxon>
        <taxon>Actinomycetota</taxon>
        <taxon>Actinomycetes</taxon>
        <taxon>Micromonosporales</taxon>
        <taxon>Micromonosporaceae</taxon>
        <taxon>Winogradskya</taxon>
    </lineage>
</organism>
<keyword evidence="4" id="KW-1185">Reference proteome</keyword>
<comment type="caution">
    <text evidence="3">The sequence shown here is derived from an EMBL/GenBank/DDBJ whole genome shotgun (WGS) entry which is preliminary data.</text>
</comment>
<dbReference type="CDD" id="cd00090">
    <property type="entry name" value="HTH_ARSR"/>
    <property type="match status" value="1"/>
</dbReference>
<dbReference type="AlphaFoldDB" id="A0A919VPN6"/>
<dbReference type="Gene3D" id="1.10.10.10">
    <property type="entry name" value="Winged helix-like DNA-binding domain superfamily/Winged helix DNA-binding domain"/>
    <property type="match status" value="1"/>
</dbReference>
<dbReference type="RefSeq" id="WP_212997204.1">
    <property type="nucleotide sequence ID" value="NZ_BAAATW010000003.1"/>
</dbReference>
<dbReference type="PRINTS" id="PR00778">
    <property type="entry name" value="HTHARSR"/>
</dbReference>
<dbReference type="PROSITE" id="PS50987">
    <property type="entry name" value="HTH_ARSR_2"/>
    <property type="match status" value="1"/>
</dbReference>
<dbReference type="SMART" id="SM00418">
    <property type="entry name" value="HTH_ARSR"/>
    <property type="match status" value="1"/>
</dbReference>
<dbReference type="EMBL" id="BOQP01000008">
    <property type="protein sequence ID" value="GIM71050.1"/>
    <property type="molecule type" value="Genomic_DNA"/>
</dbReference>
<dbReference type="InterPro" id="IPR001845">
    <property type="entry name" value="HTH_ArsR_DNA-bd_dom"/>
</dbReference>
<dbReference type="InterPro" id="IPR036388">
    <property type="entry name" value="WH-like_DNA-bd_sf"/>
</dbReference>
<dbReference type="GO" id="GO:0003700">
    <property type="term" value="F:DNA-binding transcription factor activity"/>
    <property type="evidence" value="ECO:0007669"/>
    <property type="project" value="InterPro"/>
</dbReference>
<evidence type="ECO:0000313" key="4">
    <source>
        <dbReference type="Proteomes" id="UP000680865"/>
    </source>
</evidence>
<protein>
    <submittedName>
        <fullName evidence="3">Transcriptional regulator</fullName>
    </submittedName>
</protein>
<dbReference type="PANTHER" id="PTHR38600:SF2">
    <property type="entry name" value="SLL0088 PROTEIN"/>
    <property type="match status" value="1"/>
</dbReference>